<dbReference type="HOGENOM" id="CLU_039613_16_3_6"/>
<reference evidence="6" key="1">
    <citation type="journal article" date="2005" name="Proc. Natl. Acad. Sci. U.S.A.">
        <title>The psychrophilic lifestyle as revealed by the genome sequence of Colwellia psychrerythraea 34H through genomic and proteomic analyses.</title>
        <authorList>
            <person name="Methe B.A."/>
            <person name="Nelson K.E."/>
            <person name="Deming J.W."/>
            <person name="Momen B."/>
            <person name="Melamud E."/>
            <person name="Zhang X."/>
            <person name="Moult J."/>
            <person name="Madupu R."/>
            <person name="Nelson W.C."/>
            <person name="Dodson R.J."/>
            <person name="Brinkac L.M."/>
            <person name="Daugherty S.C."/>
            <person name="Durkin A.S."/>
            <person name="DeBoy R.T."/>
            <person name="Kolonay J.F."/>
            <person name="Sullivan S.A."/>
            <person name="Zhou L."/>
            <person name="Davidsen T.M."/>
            <person name="Wu M."/>
            <person name="Huston A.L."/>
            <person name="Lewis M."/>
            <person name="Weaver B."/>
            <person name="Weidman J.F."/>
            <person name="Khouri H."/>
            <person name="Utterback T.R."/>
            <person name="Feldblyum T.V."/>
            <person name="Fraser C.M."/>
        </authorList>
    </citation>
    <scope>NUCLEOTIDE SEQUENCE [LARGE SCALE GENOMIC DNA]</scope>
    <source>
        <strain evidence="6">34H</strain>
    </source>
</reference>
<dbReference type="PRINTS" id="PR00039">
    <property type="entry name" value="HTHLYSR"/>
</dbReference>
<feature type="domain" description="HTH lysR-type" evidence="5">
    <location>
        <begin position="7"/>
        <end position="63"/>
    </location>
</feature>
<dbReference type="DNASU" id="3519180"/>
<evidence type="ECO:0000256" key="4">
    <source>
        <dbReference type="ARBA" id="ARBA00023163"/>
    </source>
</evidence>
<proteinExistence type="inferred from homology"/>
<sequence>MMKEHKKLERLMLFSEVAEHLSFTAAAEKLNVSRGHLSSQIKRLEQDMEMVLLIRSTRSVRLTPEGERVLTGMNKIRHDLLELERSAEHEGNKIEGRIKITAPGGFAERFLFDIFSQFKQLHPAIEFSLNCSYTRFDLNRSDFDFAFRATSEPPQNMVAKHLMSYQHCCCASPKYFDSKGVPKTPADLINHECLKGQEQTTWQFQQEAVQTQGWLEVNDNNMLKGLALADKGIIRVPKYLVDKEVKSGKLKTIFEEKMPSGSMIYIIHPQRIHPSKRISTFLNFTQQYFAK</sequence>
<name>Q47UG3_COLP3</name>
<keyword evidence="2" id="KW-0805">Transcription regulation</keyword>
<dbReference type="CDD" id="cd08422">
    <property type="entry name" value="PBP2_CrgA_like"/>
    <property type="match status" value="1"/>
</dbReference>
<protein>
    <submittedName>
        <fullName evidence="6">Substrate-binding transcriptional regulator, LysR family</fullName>
    </submittedName>
</protein>
<dbReference type="InterPro" id="IPR005119">
    <property type="entry name" value="LysR_subst-bd"/>
</dbReference>
<evidence type="ECO:0000256" key="1">
    <source>
        <dbReference type="ARBA" id="ARBA00009437"/>
    </source>
</evidence>
<dbReference type="Gene3D" id="1.10.10.10">
    <property type="entry name" value="Winged helix-like DNA-binding domain superfamily/Winged helix DNA-binding domain"/>
    <property type="match status" value="1"/>
</dbReference>
<dbReference type="GO" id="GO:0003700">
    <property type="term" value="F:DNA-binding transcription factor activity"/>
    <property type="evidence" value="ECO:0007669"/>
    <property type="project" value="InterPro"/>
</dbReference>
<dbReference type="PROSITE" id="PS50931">
    <property type="entry name" value="HTH_LYSR"/>
    <property type="match status" value="1"/>
</dbReference>
<dbReference type="Gene3D" id="3.40.190.290">
    <property type="match status" value="1"/>
</dbReference>
<dbReference type="STRING" id="167879.CPS_4921"/>
<keyword evidence="3" id="KW-0238">DNA-binding</keyword>
<dbReference type="Pfam" id="PF00126">
    <property type="entry name" value="HTH_1"/>
    <property type="match status" value="1"/>
</dbReference>
<dbReference type="KEGG" id="cps:CPS_4921"/>
<evidence type="ECO:0000259" key="5">
    <source>
        <dbReference type="PROSITE" id="PS50931"/>
    </source>
</evidence>
<dbReference type="InterPro" id="IPR036390">
    <property type="entry name" value="WH_DNA-bd_sf"/>
</dbReference>
<organism evidence="6 7">
    <name type="scientific">Colwellia psychrerythraea (strain 34H / ATCC BAA-681)</name>
    <name type="common">Vibrio psychroerythus</name>
    <dbReference type="NCBI Taxonomy" id="167879"/>
    <lineage>
        <taxon>Bacteria</taxon>
        <taxon>Pseudomonadati</taxon>
        <taxon>Pseudomonadota</taxon>
        <taxon>Gammaproteobacteria</taxon>
        <taxon>Alteromonadales</taxon>
        <taxon>Colwelliaceae</taxon>
        <taxon>Colwellia</taxon>
    </lineage>
</organism>
<dbReference type="InterPro" id="IPR058163">
    <property type="entry name" value="LysR-type_TF_proteobact-type"/>
</dbReference>
<dbReference type="PANTHER" id="PTHR30537:SF5">
    <property type="entry name" value="HTH-TYPE TRANSCRIPTIONAL ACTIVATOR TTDR-RELATED"/>
    <property type="match status" value="1"/>
</dbReference>
<dbReference type="Pfam" id="PF03466">
    <property type="entry name" value="LysR_substrate"/>
    <property type="match status" value="1"/>
</dbReference>
<dbReference type="PANTHER" id="PTHR30537">
    <property type="entry name" value="HTH-TYPE TRANSCRIPTIONAL REGULATOR"/>
    <property type="match status" value="1"/>
</dbReference>
<evidence type="ECO:0000313" key="7">
    <source>
        <dbReference type="Proteomes" id="UP000000547"/>
    </source>
</evidence>
<dbReference type="Proteomes" id="UP000000547">
    <property type="component" value="Chromosome"/>
</dbReference>
<accession>Q47UG3</accession>
<keyword evidence="4" id="KW-0804">Transcription</keyword>
<dbReference type="AlphaFoldDB" id="Q47UG3"/>
<dbReference type="InterPro" id="IPR000847">
    <property type="entry name" value="LysR_HTH_N"/>
</dbReference>
<evidence type="ECO:0000256" key="2">
    <source>
        <dbReference type="ARBA" id="ARBA00023015"/>
    </source>
</evidence>
<dbReference type="FunFam" id="1.10.10.10:FF:000001">
    <property type="entry name" value="LysR family transcriptional regulator"/>
    <property type="match status" value="1"/>
</dbReference>
<comment type="similarity">
    <text evidence="1">Belongs to the LysR transcriptional regulatory family.</text>
</comment>
<dbReference type="RefSeq" id="WP_011045640.1">
    <property type="nucleotide sequence ID" value="NC_003910.7"/>
</dbReference>
<evidence type="ECO:0000313" key="6">
    <source>
        <dbReference type="EMBL" id="AAZ24435.1"/>
    </source>
</evidence>
<dbReference type="SUPFAM" id="SSF53850">
    <property type="entry name" value="Periplasmic binding protein-like II"/>
    <property type="match status" value="1"/>
</dbReference>
<dbReference type="GO" id="GO:0006351">
    <property type="term" value="P:DNA-templated transcription"/>
    <property type="evidence" value="ECO:0007669"/>
    <property type="project" value="TreeGrafter"/>
</dbReference>
<gene>
    <name evidence="6" type="ordered locus">CPS_4921</name>
</gene>
<evidence type="ECO:0000256" key="3">
    <source>
        <dbReference type="ARBA" id="ARBA00023125"/>
    </source>
</evidence>
<dbReference type="GO" id="GO:0043565">
    <property type="term" value="F:sequence-specific DNA binding"/>
    <property type="evidence" value="ECO:0007669"/>
    <property type="project" value="TreeGrafter"/>
</dbReference>
<dbReference type="EMBL" id="CP000083">
    <property type="protein sequence ID" value="AAZ24435.1"/>
    <property type="molecule type" value="Genomic_DNA"/>
</dbReference>
<dbReference type="InterPro" id="IPR036388">
    <property type="entry name" value="WH-like_DNA-bd_sf"/>
</dbReference>
<dbReference type="SUPFAM" id="SSF46785">
    <property type="entry name" value="Winged helix' DNA-binding domain"/>
    <property type="match status" value="1"/>
</dbReference>